<dbReference type="EMBL" id="KY774314">
    <property type="protein sequence ID" value="ART31297.1"/>
    <property type="molecule type" value="Genomic_DNA"/>
</dbReference>
<reference evidence="1" key="1">
    <citation type="submission" date="2017-03" db="EMBL/GenBank/DDBJ databases">
        <title>The mitochondrial genome of the carnivorous plant Utricularia reniformis (Lentibulariaceae): structure, comparative analysis and evolutionary landmarks.</title>
        <authorList>
            <person name="Silva S.R."/>
            <person name="Alvarenga D.O."/>
            <person name="Michael T.P."/>
            <person name="Miranda V.F.O."/>
            <person name="Varani A.M."/>
        </authorList>
    </citation>
    <scope>NUCLEOTIDE SEQUENCE</scope>
</reference>
<gene>
    <name evidence="1" type="ORF">AEK19_MT1075</name>
</gene>
<name>A0A1Y0B1N2_9LAMI</name>
<protein>
    <submittedName>
        <fullName evidence="1">Uncharacterized protein</fullName>
    </submittedName>
</protein>
<keyword evidence="1" id="KW-0496">Mitochondrion</keyword>
<accession>A0A1Y0B1N2</accession>
<sequence>MMSHYSDISYECQPYLSLCLERSLEPGNITSSTL</sequence>
<evidence type="ECO:0000313" key="1">
    <source>
        <dbReference type="EMBL" id="ART31297.1"/>
    </source>
</evidence>
<proteinExistence type="predicted"/>
<organism evidence="1">
    <name type="scientific">Utricularia reniformis</name>
    <dbReference type="NCBI Taxonomy" id="192314"/>
    <lineage>
        <taxon>Eukaryota</taxon>
        <taxon>Viridiplantae</taxon>
        <taxon>Streptophyta</taxon>
        <taxon>Embryophyta</taxon>
        <taxon>Tracheophyta</taxon>
        <taxon>Spermatophyta</taxon>
        <taxon>Magnoliopsida</taxon>
        <taxon>eudicotyledons</taxon>
        <taxon>Gunneridae</taxon>
        <taxon>Pentapetalae</taxon>
        <taxon>asterids</taxon>
        <taxon>lamiids</taxon>
        <taxon>Lamiales</taxon>
        <taxon>Lentibulariaceae</taxon>
        <taxon>Utricularia</taxon>
    </lineage>
</organism>
<geneLocation type="mitochondrion" evidence="1"/>
<dbReference type="AlphaFoldDB" id="A0A1Y0B1N2"/>